<comment type="catalytic activity">
    <reaction evidence="9">
        <text>L-isoleucine + 2-oxoglutarate = (S)-3-methyl-2-oxopentanoate + L-glutamate</text>
        <dbReference type="Rhea" id="RHEA:24801"/>
        <dbReference type="ChEBI" id="CHEBI:16810"/>
        <dbReference type="ChEBI" id="CHEBI:29985"/>
        <dbReference type="ChEBI" id="CHEBI:35146"/>
        <dbReference type="ChEBI" id="CHEBI:58045"/>
        <dbReference type="EC" id="2.6.1.42"/>
    </reaction>
</comment>
<dbReference type="GO" id="GO:0046394">
    <property type="term" value="P:carboxylic acid biosynthetic process"/>
    <property type="evidence" value="ECO:0007669"/>
    <property type="project" value="UniProtKB-ARBA"/>
</dbReference>
<dbReference type="Gene3D" id="3.30.470.10">
    <property type="match status" value="1"/>
</dbReference>
<dbReference type="Pfam" id="PF01063">
    <property type="entry name" value="Aminotran_4"/>
    <property type="match status" value="1"/>
</dbReference>
<dbReference type="GO" id="GO:0004084">
    <property type="term" value="F:branched-chain-amino-acid transaminase activity"/>
    <property type="evidence" value="ECO:0007669"/>
    <property type="project" value="UniProtKB-EC"/>
</dbReference>
<evidence type="ECO:0000256" key="9">
    <source>
        <dbReference type="ARBA" id="ARBA00048798"/>
    </source>
</evidence>
<evidence type="ECO:0000256" key="4">
    <source>
        <dbReference type="ARBA" id="ARBA00005072"/>
    </source>
</evidence>
<keyword evidence="11" id="KW-0808">Transferase</keyword>
<dbReference type="AlphaFoldDB" id="A0A4U1ISE6"/>
<comment type="catalytic activity">
    <reaction evidence="10">
        <text>L-leucine + 2-oxoglutarate = 4-methyl-2-oxopentanoate + L-glutamate</text>
        <dbReference type="Rhea" id="RHEA:18321"/>
        <dbReference type="ChEBI" id="CHEBI:16810"/>
        <dbReference type="ChEBI" id="CHEBI:17865"/>
        <dbReference type="ChEBI" id="CHEBI:29985"/>
        <dbReference type="ChEBI" id="CHEBI:57427"/>
        <dbReference type="EC" id="2.6.1.42"/>
    </reaction>
</comment>
<accession>A0A4U1ISE6</accession>
<evidence type="ECO:0000256" key="7">
    <source>
        <dbReference type="ARBA" id="ARBA00022898"/>
    </source>
</evidence>
<keyword evidence="12" id="KW-1185">Reference proteome</keyword>
<dbReference type="SUPFAM" id="SSF56752">
    <property type="entry name" value="D-aminoacid aminotransferase-like PLP-dependent enzymes"/>
    <property type="match status" value="1"/>
</dbReference>
<evidence type="ECO:0000313" key="11">
    <source>
        <dbReference type="EMBL" id="TKC97188.1"/>
    </source>
</evidence>
<comment type="catalytic activity">
    <reaction evidence="8">
        <text>L-valine + 2-oxoglutarate = 3-methyl-2-oxobutanoate + L-glutamate</text>
        <dbReference type="Rhea" id="RHEA:24813"/>
        <dbReference type="ChEBI" id="CHEBI:11851"/>
        <dbReference type="ChEBI" id="CHEBI:16810"/>
        <dbReference type="ChEBI" id="CHEBI:29985"/>
        <dbReference type="ChEBI" id="CHEBI:57762"/>
        <dbReference type="EC" id="2.6.1.42"/>
    </reaction>
</comment>
<evidence type="ECO:0000256" key="6">
    <source>
        <dbReference type="ARBA" id="ARBA00013053"/>
    </source>
</evidence>
<dbReference type="InterPro" id="IPR001544">
    <property type="entry name" value="Aminotrans_IV"/>
</dbReference>
<dbReference type="PANTHER" id="PTHR42743:SF11">
    <property type="entry name" value="AMINODEOXYCHORISMATE LYASE"/>
    <property type="match status" value="1"/>
</dbReference>
<name>A0A4U1ISE6_9BACT</name>
<evidence type="ECO:0000256" key="3">
    <source>
        <dbReference type="ARBA" id="ARBA00004931"/>
    </source>
</evidence>
<evidence type="ECO:0000256" key="2">
    <source>
        <dbReference type="ARBA" id="ARBA00004824"/>
    </source>
</evidence>
<dbReference type="InterPro" id="IPR043131">
    <property type="entry name" value="BCAT-like_N"/>
</dbReference>
<comment type="pathway">
    <text evidence="4">Amino-acid biosynthesis; L-leucine biosynthesis; L-leucine from 3-methyl-2-oxobutanoate: step 4/4.</text>
</comment>
<comment type="pathway">
    <text evidence="2">Amino-acid biosynthesis; L-isoleucine biosynthesis; L-isoleucine from 2-oxobutanoate: step 4/4.</text>
</comment>
<sequence length="275" mass="30741">MKPHCYHDGKIVPTEKATLPVTDLAVLRGYGVFDFLKTVNGKPFLWKEHWRRLQRSAKLLGMKIPLPEKAVREAIDRLLAKNEGEDCNIRLLLTGGVARNGLLVDEPRLYVLSEPIQMLPRKVFEKGAKVIRCAHERIVPEAKTTDYLAAVRLQKERIRAGAVEILYVVHGRVLECSTSNFFLVKDGRLITARDAVLLGTTRNLVLDLAKKAGIVFEERDVAETELASAEEAFLTATNKNIVPVVQVDDLAIGNGKPGVVTRRLMTLSADYMARY</sequence>
<dbReference type="GO" id="GO:0008652">
    <property type="term" value="P:amino acid biosynthetic process"/>
    <property type="evidence" value="ECO:0007669"/>
    <property type="project" value="UniProtKB-ARBA"/>
</dbReference>
<protein>
    <recommendedName>
        <fullName evidence="6">branched-chain-amino-acid transaminase</fullName>
        <ecNumber evidence="6">2.6.1.42</ecNumber>
    </recommendedName>
</protein>
<dbReference type="InterPro" id="IPR043132">
    <property type="entry name" value="BCAT-like_C"/>
</dbReference>
<comment type="similarity">
    <text evidence="5">Belongs to the class-IV pyridoxal-phosphate-dependent aminotransferase family.</text>
</comment>
<dbReference type="RefSeq" id="WP_136935159.1">
    <property type="nucleotide sequence ID" value="NZ_SSMQ01000081.1"/>
</dbReference>
<organism evidence="11 12">
    <name type="scientific">Polyangium fumosum</name>
    <dbReference type="NCBI Taxonomy" id="889272"/>
    <lineage>
        <taxon>Bacteria</taxon>
        <taxon>Pseudomonadati</taxon>
        <taxon>Myxococcota</taxon>
        <taxon>Polyangia</taxon>
        <taxon>Polyangiales</taxon>
        <taxon>Polyangiaceae</taxon>
        <taxon>Polyangium</taxon>
    </lineage>
</organism>
<proteinExistence type="inferred from homology"/>
<comment type="caution">
    <text evidence="11">The sequence shown here is derived from an EMBL/GenBank/DDBJ whole genome shotgun (WGS) entry which is preliminary data.</text>
</comment>
<dbReference type="EC" id="2.6.1.42" evidence="6"/>
<keyword evidence="11" id="KW-0032">Aminotransferase</keyword>
<dbReference type="PANTHER" id="PTHR42743">
    <property type="entry name" value="AMINO-ACID AMINOTRANSFERASE"/>
    <property type="match status" value="1"/>
</dbReference>
<dbReference type="InterPro" id="IPR050571">
    <property type="entry name" value="Class-IV_PLP-Dep_Aminotrnsfr"/>
</dbReference>
<evidence type="ECO:0000256" key="1">
    <source>
        <dbReference type="ARBA" id="ARBA00001933"/>
    </source>
</evidence>
<dbReference type="InterPro" id="IPR036038">
    <property type="entry name" value="Aminotransferase-like"/>
</dbReference>
<comment type="pathway">
    <text evidence="3">Amino-acid biosynthesis; L-valine biosynthesis; L-valine from pyruvate: step 4/4.</text>
</comment>
<dbReference type="EMBL" id="SSMQ01000081">
    <property type="protein sequence ID" value="TKC97188.1"/>
    <property type="molecule type" value="Genomic_DNA"/>
</dbReference>
<dbReference type="OrthoDB" id="9805628at2"/>
<dbReference type="Gene3D" id="3.20.10.10">
    <property type="entry name" value="D-amino Acid Aminotransferase, subunit A, domain 2"/>
    <property type="match status" value="1"/>
</dbReference>
<evidence type="ECO:0000313" key="12">
    <source>
        <dbReference type="Proteomes" id="UP000309215"/>
    </source>
</evidence>
<dbReference type="CDD" id="cd00449">
    <property type="entry name" value="PLPDE_IV"/>
    <property type="match status" value="1"/>
</dbReference>
<gene>
    <name evidence="11" type="ORF">E8A74_44015</name>
</gene>
<evidence type="ECO:0000256" key="10">
    <source>
        <dbReference type="ARBA" id="ARBA00049229"/>
    </source>
</evidence>
<evidence type="ECO:0000256" key="8">
    <source>
        <dbReference type="ARBA" id="ARBA00048212"/>
    </source>
</evidence>
<dbReference type="FunFam" id="3.20.10.10:FF:000002">
    <property type="entry name" value="D-alanine aminotransferase"/>
    <property type="match status" value="1"/>
</dbReference>
<keyword evidence="7" id="KW-0663">Pyridoxal phosphate</keyword>
<reference evidence="11 12" key="1">
    <citation type="submission" date="2019-04" db="EMBL/GenBank/DDBJ databases">
        <authorList>
            <person name="Li Y."/>
            <person name="Wang J."/>
        </authorList>
    </citation>
    <scope>NUCLEOTIDE SEQUENCE [LARGE SCALE GENOMIC DNA]</scope>
    <source>
        <strain evidence="11 12">DSM 14668</strain>
    </source>
</reference>
<comment type="cofactor">
    <cofactor evidence="1">
        <name>pyridoxal 5'-phosphate</name>
        <dbReference type="ChEBI" id="CHEBI:597326"/>
    </cofactor>
</comment>
<dbReference type="Proteomes" id="UP000309215">
    <property type="component" value="Unassembled WGS sequence"/>
</dbReference>
<evidence type="ECO:0000256" key="5">
    <source>
        <dbReference type="ARBA" id="ARBA00009320"/>
    </source>
</evidence>